<dbReference type="GO" id="GO:0032784">
    <property type="term" value="P:regulation of DNA-templated transcription elongation"/>
    <property type="evidence" value="ECO:0007669"/>
    <property type="project" value="InterPro"/>
</dbReference>
<dbReference type="Gene3D" id="1.10.287.180">
    <property type="entry name" value="Transcription elongation factor, GreA/GreB, N-terminal domain"/>
    <property type="match status" value="1"/>
</dbReference>
<dbReference type="SUPFAM" id="SSF54534">
    <property type="entry name" value="FKBP-like"/>
    <property type="match status" value="1"/>
</dbReference>
<dbReference type="PANTHER" id="PTHR30437:SF4">
    <property type="entry name" value="TRANSCRIPTION ELONGATION FACTOR GREA"/>
    <property type="match status" value="1"/>
</dbReference>
<dbReference type="InterPro" id="IPR036953">
    <property type="entry name" value="GreA/GreB_C_sf"/>
</dbReference>
<feature type="domain" description="Transcription elongation factor GreA/GreB C-terminal" evidence="1">
    <location>
        <begin position="83"/>
        <end position="155"/>
    </location>
</feature>
<dbReference type="AlphaFoldDB" id="A0A1G2QTA5"/>
<dbReference type="Proteomes" id="UP000178170">
    <property type="component" value="Unassembled WGS sequence"/>
</dbReference>
<dbReference type="InterPro" id="IPR036805">
    <property type="entry name" value="Tscrpt_elong_fac_GreA/B_N_sf"/>
</dbReference>
<protein>
    <recommendedName>
        <fullName evidence="1">Transcription elongation factor GreA/GreB C-terminal domain-containing protein</fullName>
    </recommendedName>
</protein>
<comment type="caution">
    <text evidence="2">The sequence shown here is derived from an EMBL/GenBank/DDBJ whole genome shotgun (WGS) entry which is preliminary data.</text>
</comment>
<proteinExistence type="predicted"/>
<dbReference type="InterPro" id="IPR023459">
    <property type="entry name" value="Tscrpt_elong_fac_GreA/B_fam"/>
</dbReference>
<dbReference type="GO" id="GO:0003677">
    <property type="term" value="F:DNA binding"/>
    <property type="evidence" value="ECO:0007669"/>
    <property type="project" value="InterPro"/>
</dbReference>
<dbReference type="InterPro" id="IPR001437">
    <property type="entry name" value="Tscrpt_elong_fac_GreA/B_C"/>
</dbReference>
<dbReference type="Pfam" id="PF01272">
    <property type="entry name" value="GreA_GreB"/>
    <property type="match status" value="1"/>
</dbReference>
<organism evidence="2 3">
    <name type="scientific">Candidatus Wildermuthbacteria bacterium RIFCSPHIGHO2_01_FULL_48_27b</name>
    <dbReference type="NCBI Taxonomy" id="1802447"/>
    <lineage>
        <taxon>Bacteria</taxon>
        <taxon>Candidatus Wildermuthiibacteriota</taxon>
    </lineage>
</organism>
<evidence type="ECO:0000313" key="3">
    <source>
        <dbReference type="Proteomes" id="UP000178170"/>
    </source>
</evidence>
<reference evidence="2 3" key="1">
    <citation type="journal article" date="2016" name="Nat. Commun.">
        <title>Thousands of microbial genomes shed light on interconnected biogeochemical processes in an aquifer system.</title>
        <authorList>
            <person name="Anantharaman K."/>
            <person name="Brown C.T."/>
            <person name="Hug L.A."/>
            <person name="Sharon I."/>
            <person name="Castelle C.J."/>
            <person name="Probst A.J."/>
            <person name="Thomas B.C."/>
            <person name="Singh A."/>
            <person name="Wilkins M.J."/>
            <person name="Karaoz U."/>
            <person name="Brodie E.L."/>
            <person name="Williams K.H."/>
            <person name="Hubbard S.S."/>
            <person name="Banfield J.F."/>
        </authorList>
    </citation>
    <scope>NUCLEOTIDE SEQUENCE [LARGE SCALE GENOMIC DNA]</scope>
</reference>
<evidence type="ECO:0000313" key="2">
    <source>
        <dbReference type="EMBL" id="OHA63753.1"/>
    </source>
</evidence>
<dbReference type="GO" id="GO:0006354">
    <property type="term" value="P:DNA-templated transcription elongation"/>
    <property type="evidence" value="ECO:0007669"/>
    <property type="project" value="TreeGrafter"/>
</dbReference>
<dbReference type="EMBL" id="MHTS01000027">
    <property type="protein sequence ID" value="OHA63753.1"/>
    <property type="molecule type" value="Genomic_DNA"/>
</dbReference>
<gene>
    <name evidence="2" type="ORF">A2843_02935</name>
</gene>
<dbReference type="SUPFAM" id="SSF46557">
    <property type="entry name" value="GreA transcript cleavage protein, N-terminal domain"/>
    <property type="match status" value="1"/>
</dbReference>
<dbReference type="Gene3D" id="3.10.50.30">
    <property type="entry name" value="Transcription elongation factor, GreA/GreB, C-terminal domain"/>
    <property type="match status" value="1"/>
</dbReference>
<evidence type="ECO:0000259" key="1">
    <source>
        <dbReference type="Pfam" id="PF01272"/>
    </source>
</evidence>
<sequence length="155" mass="17367">MMLDKFYVTKEGLEKVKAEYERLRDFKRQKTMGETPNLLHSEEANPEYLAFQEDISLLDAKIAEHENILQNAELISAPKGKEKQKVWLGATVTVDLGGEIDEFTIVGTLEADPVQKKISNQSPLGARLLGAIVGDVVEVKTELVNHVCKVLKVQY</sequence>
<dbReference type="GO" id="GO:0070063">
    <property type="term" value="F:RNA polymerase binding"/>
    <property type="evidence" value="ECO:0007669"/>
    <property type="project" value="InterPro"/>
</dbReference>
<accession>A0A1G2QTA5</accession>
<name>A0A1G2QTA5_9BACT</name>
<dbReference type="PANTHER" id="PTHR30437">
    <property type="entry name" value="TRANSCRIPTION ELONGATION FACTOR GREA"/>
    <property type="match status" value="1"/>
</dbReference>
<dbReference type="PIRSF" id="PIRSF006092">
    <property type="entry name" value="GreA_GreB"/>
    <property type="match status" value="1"/>
</dbReference>